<evidence type="ECO:0000313" key="3">
    <source>
        <dbReference type="Proteomes" id="UP001346869"/>
    </source>
</evidence>
<accession>A0AAN7XSG6</accession>
<dbReference type="AlphaFoldDB" id="A0AAN7XSG6"/>
<sequence length="74" mass="8192">MTAGLFLLTRKIKVDIKVSCGERQHWSHHQNKTVSCESGQVKEKVSSGEGGGLFSRTEPWSLHRTSLAVPLSRS</sequence>
<evidence type="ECO:0000256" key="1">
    <source>
        <dbReference type="SAM" id="MobiDB-lite"/>
    </source>
</evidence>
<evidence type="ECO:0000313" key="2">
    <source>
        <dbReference type="EMBL" id="KAK5869013.1"/>
    </source>
</evidence>
<dbReference type="EMBL" id="JAUZQC010000007">
    <property type="protein sequence ID" value="KAK5869013.1"/>
    <property type="molecule type" value="Genomic_DNA"/>
</dbReference>
<name>A0AAN7XSG6_ELEMC</name>
<proteinExistence type="predicted"/>
<protein>
    <submittedName>
        <fullName evidence="2">Uncharacterized protein</fullName>
    </submittedName>
</protein>
<gene>
    <name evidence="2" type="ORF">PBY51_009977</name>
</gene>
<organism evidence="2 3">
    <name type="scientific">Eleginops maclovinus</name>
    <name type="common">Patagonian blennie</name>
    <name type="synonym">Eleginus maclovinus</name>
    <dbReference type="NCBI Taxonomy" id="56733"/>
    <lineage>
        <taxon>Eukaryota</taxon>
        <taxon>Metazoa</taxon>
        <taxon>Chordata</taxon>
        <taxon>Craniata</taxon>
        <taxon>Vertebrata</taxon>
        <taxon>Euteleostomi</taxon>
        <taxon>Actinopterygii</taxon>
        <taxon>Neopterygii</taxon>
        <taxon>Teleostei</taxon>
        <taxon>Neoteleostei</taxon>
        <taxon>Acanthomorphata</taxon>
        <taxon>Eupercaria</taxon>
        <taxon>Perciformes</taxon>
        <taxon>Notothenioidei</taxon>
        <taxon>Eleginopidae</taxon>
        <taxon>Eleginops</taxon>
    </lineage>
</organism>
<reference evidence="2 3" key="1">
    <citation type="journal article" date="2023" name="Genes (Basel)">
        <title>Chromosome-Level Genome Assembly and Circadian Gene Repertoire of the Patagonia Blennie Eleginops maclovinus-The Closest Ancestral Proxy of Antarctic Cryonotothenioids.</title>
        <authorList>
            <person name="Cheng C.C."/>
            <person name="Rivera-Colon A.G."/>
            <person name="Minhas B.F."/>
            <person name="Wilson L."/>
            <person name="Rayamajhi N."/>
            <person name="Vargas-Chacoff L."/>
            <person name="Catchen J.M."/>
        </authorList>
    </citation>
    <scope>NUCLEOTIDE SEQUENCE [LARGE SCALE GENOMIC DNA]</scope>
    <source>
        <strain evidence="2">JMC-PN-2008</strain>
    </source>
</reference>
<comment type="caution">
    <text evidence="2">The sequence shown here is derived from an EMBL/GenBank/DDBJ whole genome shotgun (WGS) entry which is preliminary data.</text>
</comment>
<feature type="region of interest" description="Disordered" evidence="1">
    <location>
        <begin position="29"/>
        <end position="52"/>
    </location>
</feature>
<reference evidence="2 3" key="2">
    <citation type="journal article" date="2023" name="Mol. Biol. Evol.">
        <title>Genomics of Secondarily Temperate Adaptation in the Only Non-Antarctic Icefish.</title>
        <authorList>
            <person name="Rivera-Colon A.G."/>
            <person name="Rayamajhi N."/>
            <person name="Minhas B.F."/>
            <person name="Madrigal G."/>
            <person name="Bilyk K.T."/>
            <person name="Yoon V."/>
            <person name="Hune M."/>
            <person name="Gregory S."/>
            <person name="Cheng C.H.C."/>
            <person name="Catchen J.M."/>
        </authorList>
    </citation>
    <scope>NUCLEOTIDE SEQUENCE [LARGE SCALE GENOMIC DNA]</scope>
    <source>
        <strain evidence="2">JMC-PN-2008</strain>
    </source>
</reference>
<keyword evidence="3" id="KW-1185">Reference proteome</keyword>
<dbReference type="Proteomes" id="UP001346869">
    <property type="component" value="Unassembled WGS sequence"/>
</dbReference>